<dbReference type="SUPFAM" id="SSF46785">
    <property type="entry name" value="Winged helix' DNA-binding domain"/>
    <property type="match status" value="1"/>
</dbReference>
<dbReference type="GO" id="GO:0005737">
    <property type="term" value="C:cytoplasm"/>
    <property type="evidence" value="ECO:0007669"/>
    <property type="project" value="UniProtKB-SubCell"/>
</dbReference>
<dbReference type="Gene3D" id="1.10.10.10">
    <property type="entry name" value="Winged helix-like DNA-binding domain superfamily/Winged helix DNA-binding domain"/>
    <property type="match status" value="1"/>
</dbReference>
<evidence type="ECO:0000256" key="5">
    <source>
        <dbReference type="ARBA" id="ARBA00023163"/>
    </source>
</evidence>
<dbReference type="GO" id="GO:0003700">
    <property type="term" value="F:DNA-binding transcription factor activity"/>
    <property type="evidence" value="ECO:0007669"/>
    <property type="project" value="InterPro"/>
</dbReference>
<name>A0A6G9GRV3_9ACTN</name>
<evidence type="ECO:0000313" key="8">
    <source>
        <dbReference type="Proteomes" id="UP000501179"/>
    </source>
</evidence>
<dbReference type="PANTHER" id="PTHR33164:SF5">
    <property type="entry name" value="ORGANIC HYDROPEROXIDE RESISTANCE TRANSCRIPTIONAL REGULATOR"/>
    <property type="match status" value="1"/>
</dbReference>
<keyword evidence="8" id="KW-1185">Reference proteome</keyword>
<dbReference type="InterPro" id="IPR039422">
    <property type="entry name" value="MarR/SlyA-like"/>
</dbReference>
<gene>
    <name evidence="7" type="ORF">HA039_00165</name>
</gene>
<dbReference type="SMART" id="SM00347">
    <property type="entry name" value="HTH_MARR"/>
    <property type="match status" value="1"/>
</dbReference>
<dbReference type="GO" id="GO:0003677">
    <property type="term" value="F:DNA binding"/>
    <property type="evidence" value="ECO:0007669"/>
    <property type="project" value="UniProtKB-KW"/>
</dbReference>
<reference evidence="7 8" key="1">
    <citation type="submission" date="2020-03" db="EMBL/GenBank/DDBJ databases">
        <title>A novel species.</title>
        <authorList>
            <person name="Gao J."/>
        </authorList>
    </citation>
    <scope>NUCLEOTIDE SEQUENCE [LARGE SCALE GENOMIC DNA]</scope>
    <source>
        <strain evidence="7 8">QMT-12</strain>
    </source>
</reference>
<dbReference type="PROSITE" id="PS50995">
    <property type="entry name" value="HTH_MARR_2"/>
    <property type="match status" value="1"/>
</dbReference>
<keyword evidence="2" id="KW-0963">Cytoplasm</keyword>
<evidence type="ECO:0000256" key="2">
    <source>
        <dbReference type="ARBA" id="ARBA00022490"/>
    </source>
</evidence>
<feature type="domain" description="HTH marR-type" evidence="6">
    <location>
        <begin position="23"/>
        <end position="153"/>
    </location>
</feature>
<proteinExistence type="predicted"/>
<dbReference type="Pfam" id="PF01047">
    <property type="entry name" value="MarR"/>
    <property type="match status" value="1"/>
</dbReference>
<dbReference type="KEGG" id="slia:HA039_00165"/>
<dbReference type="Proteomes" id="UP000501179">
    <property type="component" value="Chromosome"/>
</dbReference>
<evidence type="ECO:0000256" key="1">
    <source>
        <dbReference type="ARBA" id="ARBA00004496"/>
    </source>
</evidence>
<organism evidence="7 8">
    <name type="scientific">Streptomyces liangshanensis</name>
    <dbReference type="NCBI Taxonomy" id="2717324"/>
    <lineage>
        <taxon>Bacteria</taxon>
        <taxon>Bacillati</taxon>
        <taxon>Actinomycetota</taxon>
        <taxon>Actinomycetes</taxon>
        <taxon>Kitasatosporales</taxon>
        <taxon>Streptomycetaceae</taxon>
        <taxon>Streptomyces</taxon>
    </lineage>
</organism>
<dbReference type="PANTHER" id="PTHR33164">
    <property type="entry name" value="TRANSCRIPTIONAL REGULATOR, MARR FAMILY"/>
    <property type="match status" value="1"/>
</dbReference>
<keyword evidence="5" id="KW-0804">Transcription</keyword>
<dbReference type="InterPro" id="IPR036390">
    <property type="entry name" value="WH_DNA-bd_sf"/>
</dbReference>
<dbReference type="InterPro" id="IPR036388">
    <property type="entry name" value="WH-like_DNA-bd_sf"/>
</dbReference>
<evidence type="ECO:0000313" key="7">
    <source>
        <dbReference type="EMBL" id="QIQ00924.1"/>
    </source>
</evidence>
<evidence type="ECO:0000259" key="6">
    <source>
        <dbReference type="PROSITE" id="PS50995"/>
    </source>
</evidence>
<keyword evidence="4" id="KW-0238">DNA-binding</keyword>
<dbReference type="GO" id="GO:0006950">
    <property type="term" value="P:response to stress"/>
    <property type="evidence" value="ECO:0007669"/>
    <property type="project" value="TreeGrafter"/>
</dbReference>
<evidence type="ECO:0000256" key="4">
    <source>
        <dbReference type="ARBA" id="ARBA00023125"/>
    </source>
</evidence>
<dbReference type="InterPro" id="IPR000835">
    <property type="entry name" value="HTH_MarR-typ"/>
</dbReference>
<evidence type="ECO:0000256" key="3">
    <source>
        <dbReference type="ARBA" id="ARBA00023015"/>
    </source>
</evidence>
<keyword evidence="3" id="KW-0805">Transcription regulation</keyword>
<sequence>MGGELSADDTAGAAETGDGLMLDLQLCFDLLKASRAFNGVYRNLLGASGLTYPQYLTMMTLWEHREMQVKQLGEVLRLDSGTLSPLLKRLEAAGLVTRERNAADERSVTVRPTADGQALRERVREVPGQIMAATGLSPEQAADLRDRLRTLTDSLDTAARTYPASD</sequence>
<dbReference type="EMBL" id="CP050177">
    <property type="protein sequence ID" value="QIQ00924.1"/>
    <property type="molecule type" value="Genomic_DNA"/>
</dbReference>
<dbReference type="AlphaFoldDB" id="A0A6G9GRV3"/>
<dbReference type="RefSeq" id="WP_167022015.1">
    <property type="nucleotide sequence ID" value="NZ_CP050177.1"/>
</dbReference>
<comment type="subcellular location">
    <subcellularLocation>
        <location evidence="1">Cytoplasm</location>
    </subcellularLocation>
</comment>
<accession>A0A6G9GRV3</accession>
<dbReference type="FunFam" id="1.10.10.10:FF:000163">
    <property type="entry name" value="MarR family transcriptional regulator"/>
    <property type="match status" value="1"/>
</dbReference>
<protein>
    <submittedName>
        <fullName evidence="7">MarR family transcriptional regulator</fullName>
    </submittedName>
</protein>
<dbReference type="PRINTS" id="PR00598">
    <property type="entry name" value="HTHMARR"/>
</dbReference>